<feature type="transmembrane region" description="Helical" evidence="2">
    <location>
        <begin position="210"/>
        <end position="230"/>
    </location>
</feature>
<protein>
    <recommendedName>
        <fullName evidence="3">DUF6594 domain-containing protein</fullName>
    </recommendedName>
</protein>
<evidence type="ECO:0000313" key="4">
    <source>
        <dbReference type="EMBL" id="KAH6687241.1"/>
    </source>
</evidence>
<dbReference type="Proteomes" id="UP000770015">
    <property type="component" value="Unassembled WGS sequence"/>
</dbReference>
<evidence type="ECO:0000313" key="5">
    <source>
        <dbReference type="Proteomes" id="UP000770015"/>
    </source>
</evidence>
<dbReference type="PANTHER" id="PTHR34502">
    <property type="entry name" value="DUF6594 DOMAIN-CONTAINING PROTEIN-RELATED"/>
    <property type="match status" value="1"/>
</dbReference>
<gene>
    <name evidence="4" type="ORF">F5X68DRAFT_261459</name>
</gene>
<dbReference type="PANTHER" id="PTHR34502:SF5">
    <property type="entry name" value="DUF6594 DOMAIN-CONTAINING PROTEIN"/>
    <property type="match status" value="1"/>
</dbReference>
<dbReference type="OrthoDB" id="4839970at2759"/>
<evidence type="ECO:0000256" key="2">
    <source>
        <dbReference type="SAM" id="Phobius"/>
    </source>
</evidence>
<reference evidence="4" key="1">
    <citation type="journal article" date="2021" name="Nat. Commun.">
        <title>Genetic determinants of endophytism in the Arabidopsis root mycobiome.</title>
        <authorList>
            <person name="Mesny F."/>
            <person name="Miyauchi S."/>
            <person name="Thiergart T."/>
            <person name="Pickel B."/>
            <person name="Atanasova L."/>
            <person name="Karlsson M."/>
            <person name="Huettel B."/>
            <person name="Barry K.W."/>
            <person name="Haridas S."/>
            <person name="Chen C."/>
            <person name="Bauer D."/>
            <person name="Andreopoulos W."/>
            <person name="Pangilinan J."/>
            <person name="LaButti K."/>
            <person name="Riley R."/>
            <person name="Lipzen A."/>
            <person name="Clum A."/>
            <person name="Drula E."/>
            <person name="Henrissat B."/>
            <person name="Kohler A."/>
            <person name="Grigoriev I.V."/>
            <person name="Martin F.M."/>
            <person name="Hacquard S."/>
        </authorList>
    </citation>
    <scope>NUCLEOTIDE SEQUENCE</scope>
    <source>
        <strain evidence="4">MPI-SDFR-AT-0117</strain>
    </source>
</reference>
<evidence type="ECO:0000256" key="1">
    <source>
        <dbReference type="SAM" id="Coils"/>
    </source>
</evidence>
<accession>A0A9P8VBB8</accession>
<evidence type="ECO:0000259" key="3">
    <source>
        <dbReference type="Pfam" id="PF20237"/>
    </source>
</evidence>
<dbReference type="AlphaFoldDB" id="A0A9P8VBB8"/>
<keyword evidence="2" id="KW-0472">Membrane</keyword>
<name>A0A9P8VBB8_9PEZI</name>
<keyword evidence="2" id="KW-0812">Transmembrane</keyword>
<comment type="caution">
    <text evidence="4">The sequence shown here is derived from an EMBL/GenBank/DDBJ whole genome shotgun (WGS) entry which is preliminary data.</text>
</comment>
<sequence>MSEQGSVAEDDSGDGYWKLAQFMARSPEHAMFRGFNALSLLNLLRLQAELQDLEDEVREVLREDRTSGDQHRVLYGRNFSHMRTMAETEDATQLKLLTSIGDKLEKYHAALKQVMVLNEATRPTGSAQKFLRDWLSLEKLGDNFLSRSGIEATVWDEDNADDLLLLQQHDTGMDKLVDLYHKMAGQFRKSKIKNGVREYSPKRVSRLGEALAVALSAVLPTVAILVLYFIPSMKYRIAGVVVMTFLFAIVMALTTGAKKSEVFGATAAFAAVEVVYIGSTTFGQE</sequence>
<keyword evidence="2" id="KW-1133">Transmembrane helix</keyword>
<dbReference type="EMBL" id="JAGSXJ010000011">
    <property type="protein sequence ID" value="KAH6687241.1"/>
    <property type="molecule type" value="Genomic_DNA"/>
</dbReference>
<feature type="transmembrane region" description="Helical" evidence="2">
    <location>
        <begin position="262"/>
        <end position="282"/>
    </location>
</feature>
<keyword evidence="5" id="KW-1185">Reference proteome</keyword>
<dbReference type="Pfam" id="PF20237">
    <property type="entry name" value="DUF6594"/>
    <property type="match status" value="1"/>
</dbReference>
<proteinExistence type="predicted"/>
<keyword evidence="1" id="KW-0175">Coiled coil</keyword>
<dbReference type="InterPro" id="IPR046529">
    <property type="entry name" value="DUF6594"/>
</dbReference>
<feature type="coiled-coil region" evidence="1">
    <location>
        <begin position="36"/>
        <end position="63"/>
    </location>
</feature>
<feature type="domain" description="DUF6594" evidence="3">
    <location>
        <begin position="16"/>
        <end position="274"/>
    </location>
</feature>
<organism evidence="4 5">
    <name type="scientific">Plectosphaerella plurivora</name>
    <dbReference type="NCBI Taxonomy" id="936078"/>
    <lineage>
        <taxon>Eukaryota</taxon>
        <taxon>Fungi</taxon>
        <taxon>Dikarya</taxon>
        <taxon>Ascomycota</taxon>
        <taxon>Pezizomycotina</taxon>
        <taxon>Sordariomycetes</taxon>
        <taxon>Hypocreomycetidae</taxon>
        <taxon>Glomerellales</taxon>
        <taxon>Plectosphaerellaceae</taxon>
        <taxon>Plectosphaerella</taxon>
    </lineage>
</organism>
<feature type="transmembrane region" description="Helical" evidence="2">
    <location>
        <begin position="236"/>
        <end position="255"/>
    </location>
</feature>